<evidence type="ECO:0000313" key="2">
    <source>
        <dbReference type="EMBL" id="GJG59743.1"/>
    </source>
</evidence>
<dbReference type="InterPro" id="IPR029058">
    <property type="entry name" value="AB_hydrolase_fold"/>
</dbReference>
<sequence>MLSVIFACTTNLNAQNNYGGQYTRSFHDIMTTVGNRWNVRFKYNVDTVGLRLPYADFRVRPYSLEETLTNICKYFDFNWWKQNDGLYKIKPYEYPRRHTDEGARMLDYLRGLYSNRQQFEVRRDSVRLQVRRLLGIDDYKRCLVHARPVLGKVLVRDGYTTQNICIETLPGEHLFGTIYTPHPDKATQRRWRAANGTGKYALIICPDGHFAGGRYRKDEQLRLATFARMGAVCVDFDLYGWGQSEEEYGKDSHRTDRAHVIQALNAEVLLDYMWNNRKDIDHNRIGVNGGSGGGTHTVLLTVLDDRIKAAAPTVNLASHFDGGCPCESGKPIQLAGGGTCNAELISFFAPRPLQIVSDGGDWTASVPTLEYPFLQYVYGFYGARDKVENVHLPGERHDYGPNKRQANYDFFVRVFGLDKSLCDESKVTVVAPEVLQSRIAIHKVTLK</sequence>
<protein>
    <recommendedName>
        <fullName evidence="1">Acetyl xylan esterase domain-containing protein</fullName>
    </recommendedName>
</protein>
<reference evidence="2" key="1">
    <citation type="journal article" date="2022" name="Int. J. Syst. Evol. Microbiol.">
        <title>Prevotella lacticifex sp. nov., isolated from the rumen of cows.</title>
        <authorList>
            <person name="Shinkai T."/>
            <person name="Ikeyama N."/>
            <person name="Kumagai M."/>
            <person name="Ohmori H."/>
            <person name="Sakamoto M."/>
            <person name="Ohkuma M."/>
            <person name="Mitsumori M."/>
        </authorList>
    </citation>
    <scope>NUCLEOTIDE SEQUENCE</scope>
    <source>
        <strain evidence="2">R5076</strain>
    </source>
</reference>
<accession>A0A9R1CBU7</accession>
<dbReference type="EMBL" id="BPUB01000002">
    <property type="protein sequence ID" value="GJG59743.1"/>
    <property type="molecule type" value="Genomic_DNA"/>
</dbReference>
<proteinExistence type="predicted"/>
<organism evidence="2 3">
    <name type="scientific">Prevotella lacticifex</name>
    <dbReference type="NCBI Taxonomy" id="2854755"/>
    <lineage>
        <taxon>Bacteria</taxon>
        <taxon>Pseudomonadati</taxon>
        <taxon>Bacteroidota</taxon>
        <taxon>Bacteroidia</taxon>
        <taxon>Bacteroidales</taxon>
        <taxon>Prevotellaceae</taxon>
        <taxon>Prevotella</taxon>
    </lineage>
</organism>
<dbReference type="Gene3D" id="3.40.50.1820">
    <property type="entry name" value="alpha/beta hydrolase"/>
    <property type="match status" value="1"/>
</dbReference>
<evidence type="ECO:0000259" key="1">
    <source>
        <dbReference type="Pfam" id="PF05448"/>
    </source>
</evidence>
<evidence type="ECO:0000313" key="3">
    <source>
        <dbReference type="Proteomes" id="UP000825483"/>
    </source>
</evidence>
<dbReference type="InterPro" id="IPR008391">
    <property type="entry name" value="AXE1_dom"/>
</dbReference>
<dbReference type="PANTHER" id="PTHR22946:SF8">
    <property type="entry name" value="ACETYL XYLAN ESTERASE DOMAIN-CONTAINING PROTEIN"/>
    <property type="match status" value="1"/>
</dbReference>
<feature type="domain" description="Acetyl xylan esterase" evidence="1">
    <location>
        <begin position="209"/>
        <end position="321"/>
    </location>
</feature>
<comment type="caution">
    <text evidence="2">The sequence shown here is derived from an EMBL/GenBank/DDBJ whole genome shotgun (WGS) entry which is preliminary data.</text>
</comment>
<dbReference type="PANTHER" id="PTHR22946">
    <property type="entry name" value="DIENELACTONE HYDROLASE DOMAIN-CONTAINING PROTEIN-RELATED"/>
    <property type="match status" value="1"/>
</dbReference>
<gene>
    <name evidence="2" type="ORF">PRLR5076_25940</name>
</gene>
<dbReference type="SUPFAM" id="SSF53474">
    <property type="entry name" value="alpha/beta-Hydrolases"/>
    <property type="match status" value="1"/>
</dbReference>
<dbReference type="Pfam" id="PF05448">
    <property type="entry name" value="AXE1"/>
    <property type="match status" value="1"/>
</dbReference>
<dbReference type="Proteomes" id="UP000825483">
    <property type="component" value="Unassembled WGS sequence"/>
</dbReference>
<name>A0A9R1CBU7_9BACT</name>
<dbReference type="InterPro" id="IPR050261">
    <property type="entry name" value="FrsA_esterase"/>
</dbReference>
<keyword evidence="3" id="KW-1185">Reference proteome</keyword>
<dbReference type="AlphaFoldDB" id="A0A9R1CBU7"/>